<proteinExistence type="predicted"/>
<sequence>MILRKLGKNMAKKAITLQLEEDLYRQAQAYFKAKGLDFDEGISQLLEQAVKPKKPAKAQHHYRKALSAIPFYVDYQGAKAEVYWRKRNELAISAGAILVKEAPLNKDGSS</sequence>
<dbReference type="EMBL" id="BMAY01000002">
    <property type="protein sequence ID" value="GFZ26562.1"/>
    <property type="molecule type" value="Genomic_DNA"/>
</dbReference>
<keyword evidence="2" id="KW-1185">Reference proteome</keyword>
<organism evidence="1 2">
    <name type="scientific">Lactobacillus corticis</name>
    <dbReference type="NCBI Taxonomy" id="2201249"/>
    <lineage>
        <taxon>Bacteria</taxon>
        <taxon>Bacillati</taxon>
        <taxon>Bacillota</taxon>
        <taxon>Bacilli</taxon>
        <taxon>Lactobacillales</taxon>
        <taxon>Lactobacillaceae</taxon>
        <taxon>Lactobacillus</taxon>
    </lineage>
</organism>
<protein>
    <submittedName>
        <fullName evidence="1">Uncharacterized protein</fullName>
    </submittedName>
</protein>
<accession>A0A916QJ08</accession>
<dbReference type="RefSeq" id="WP_212780258.1">
    <property type="nucleotide sequence ID" value="NZ_BMAY01000002.1"/>
</dbReference>
<evidence type="ECO:0000313" key="2">
    <source>
        <dbReference type="Proteomes" id="UP000677218"/>
    </source>
</evidence>
<comment type="caution">
    <text evidence="1">The sequence shown here is derived from an EMBL/GenBank/DDBJ whole genome shotgun (WGS) entry which is preliminary data.</text>
</comment>
<reference evidence="1" key="1">
    <citation type="submission" date="2020-08" db="EMBL/GenBank/DDBJ databases">
        <title>Taxonomic study for Lactobacillus species isolated from hardwood bark.</title>
        <authorList>
            <person name="Tohno M."/>
            <person name="Tanizawa Y."/>
        </authorList>
    </citation>
    <scope>NUCLEOTIDE SEQUENCE</scope>
    <source>
        <strain evidence="1">B40</strain>
    </source>
</reference>
<name>A0A916QJ08_9LACO</name>
<dbReference type="Proteomes" id="UP000677218">
    <property type="component" value="Unassembled WGS sequence"/>
</dbReference>
<gene>
    <name evidence="1" type="ORF">LCB40_04420</name>
</gene>
<evidence type="ECO:0000313" key="1">
    <source>
        <dbReference type="EMBL" id="GFZ26562.1"/>
    </source>
</evidence>
<dbReference type="AlphaFoldDB" id="A0A916QJ08"/>